<dbReference type="EMBL" id="DYVE01000247">
    <property type="protein sequence ID" value="HJG28872.1"/>
    <property type="molecule type" value="Genomic_DNA"/>
</dbReference>
<comment type="caution">
    <text evidence="2">The sequence shown here is derived from an EMBL/GenBank/DDBJ whole genome shotgun (WGS) entry which is preliminary data.</text>
</comment>
<evidence type="ECO:0000313" key="2">
    <source>
        <dbReference type="EMBL" id="HJG28872.1"/>
    </source>
</evidence>
<name>A0A921LPF5_9FIRM</name>
<sequence length="407" mass="45902">MENGVKNVHGLDRLLSDFFSQDDLGRLAADAGEILNCPLLVIDDTFHVVAHYTTPGFSDTLFEKAIQLGEITYEAGAIISRSPALSRGQSDFIDLADSTHRRRFAPLVSAGVRLGYLICIDVDQHLQEIDAATYRTVETVLSKQLFVQVGRQDKPFETAEEILMHLLDGGFPSASYFRLQASSTYLADFHPTAFALIDLTAFHTLYLEKSQLKDELTYRFYASHPFLYKGDVFLFLHKGYDTAAFSSLANEFHLKVVISDEIDSLYDLPLLYRPVREALDLITGSNFHNGSVFSVSQLSTLIMLTKLQSRHDLVSSEIRFLSLYDREKGSQYCETLYYYLVCGRSLKDTCASLFTHRNTILYRIHKMKEDYGIPLDDPSAHLKLLMGVALVLLESKGPDFFLAEAKP</sequence>
<dbReference type="InterPro" id="IPR051448">
    <property type="entry name" value="CdaR-like_regulators"/>
</dbReference>
<reference evidence="2" key="2">
    <citation type="submission" date="2021-09" db="EMBL/GenBank/DDBJ databases">
        <authorList>
            <person name="Gilroy R."/>
        </authorList>
    </citation>
    <scope>NUCLEOTIDE SEQUENCE</scope>
    <source>
        <strain evidence="2">ChiBcec21-2208</strain>
    </source>
</reference>
<dbReference type="Pfam" id="PF13556">
    <property type="entry name" value="HTH_30"/>
    <property type="match status" value="1"/>
</dbReference>
<gene>
    <name evidence="2" type="ORF">K8V20_09570</name>
</gene>
<dbReference type="Proteomes" id="UP000782880">
    <property type="component" value="Unassembled WGS sequence"/>
</dbReference>
<dbReference type="InterPro" id="IPR025736">
    <property type="entry name" value="PucR_C-HTH_dom"/>
</dbReference>
<evidence type="ECO:0000259" key="1">
    <source>
        <dbReference type="Pfam" id="PF13556"/>
    </source>
</evidence>
<proteinExistence type="predicted"/>
<accession>A0A921LPF5</accession>
<feature type="domain" description="PucR C-terminal helix-turn-helix" evidence="1">
    <location>
        <begin position="334"/>
        <end position="388"/>
    </location>
</feature>
<reference evidence="2" key="1">
    <citation type="journal article" date="2021" name="PeerJ">
        <title>Extensive microbial diversity within the chicken gut microbiome revealed by metagenomics and culture.</title>
        <authorList>
            <person name="Gilroy R."/>
            <person name="Ravi A."/>
            <person name="Getino M."/>
            <person name="Pursley I."/>
            <person name="Horton D.L."/>
            <person name="Alikhan N.F."/>
            <person name="Baker D."/>
            <person name="Gharbi K."/>
            <person name="Hall N."/>
            <person name="Watson M."/>
            <person name="Adriaenssens E.M."/>
            <person name="Foster-Nyarko E."/>
            <person name="Jarju S."/>
            <person name="Secka A."/>
            <person name="Antonio M."/>
            <person name="Oren A."/>
            <person name="Chaudhuri R.R."/>
            <person name="La Ragione R."/>
            <person name="Hildebrand F."/>
            <person name="Pallen M.J."/>
        </authorList>
    </citation>
    <scope>NUCLEOTIDE SEQUENCE</scope>
    <source>
        <strain evidence="2">ChiBcec21-2208</strain>
    </source>
</reference>
<evidence type="ECO:0000313" key="3">
    <source>
        <dbReference type="Proteomes" id="UP000782880"/>
    </source>
</evidence>
<dbReference type="AlphaFoldDB" id="A0A921LPF5"/>
<dbReference type="PANTHER" id="PTHR33744">
    <property type="entry name" value="CARBOHYDRATE DIACID REGULATOR"/>
    <property type="match status" value="1"/>
</dbReference>
<organism evidence="2 3">
    <name type="scientific">Subdoligranulum variabile</name>
    <dbReference type="NCBI Taxonomy" id="214851"/>
    <lineage>
        <taxon>Bacteria</taxon>
        <taxon>Bacillati</taxon>
        <taxon>Bacillota</taxon>
        <taxon>Clostridia</taxon>
        <taxon>Eubacteriales</taxon>
        <taxon>Oscillospiraceae</taxon>
        <taxon>Subdoligranulum</taxon>
    </lineage>
</organism>
<dbReference type="Gene3D" id="1.10.10.2840">
    <property type="entry name" value="PucR C-terminal helix-turn-helix domain"/>
    <property type="match status" value="1"/>
</dbReference>
<dbReference type="InterPro" id="IPR042070">
    <property type="entry name" value="PucR_C-HTH_sf"/>
</dbReference>
<protein>
    <submittedName>
        <fullName evidence="2">Helix-turn-helix domain-containing protein</fullName>
    </submittedName>
</protein>